<proteinExistence type="predicted"/>
<dbReference type="InterPro" id="IPR011250">
    <property type="entry name" value="OMP/PagP_B-barrel"/>
</dbReference>
<feature type="domain" description="Outer membrane protein beta-barrel" evidence="2">
    <location>
        <begin position="33"/>
        <end position="208"/>
    </location>
</feature>
<evidence type="ECO:0000313" key="3">
    <source>
        <dbReference type="EMBL" id="VBB45724.1"/>
    </source>
</evidence>
<dbReference type="Pfam" id="PF13505">
    <property type="entry name" value="OMP_b-brl"/>
    <property type="match status" value="1"/>
</dbReference>
<evidence type="ECO:0000259" key="2">
    <source>
        <dbReference type="Pfam" id="PF13505"/>
    </source>
</evidence>
<dbReference type="AlphaFoldDB" id="A0A653ACL8"/>
<dbReference type="InterPro" id="IPR027385">
    <property type="entry name" value="Beta-barrel_OMP"/>
</dbReference>
<accession>A0A653ACL8</accession>
<dbReference type="Gene3D" id="2.40.160.20">
    <property type="match status" value="1"/>
</dbReference>
<keyword evidence="1" id="KW-0732">Signal</keyword>
<sequence length="222" mass="24473">MKKLLLILSWSLIIFPLFSQKEFSLVLGGGLNKMSGDIGGDNFKSLLKNDLGGGFSLGLRYTLPSHLGFRIFGDYSKYNGKDNKLYNGERILSFKSNVASFGGQLEYIILGNSYIENSKPHSLYLFGGGNAAFSKAVLDDQTKVNENAGALFLGAGYQYRLCKAMSLGAEAKQILFLSDKIDGFYKNVAGNQNQDTAFDFKITLSYFFPQVNLSGGKWEINN</sequence>
<evidence type="ECO:0000256" key="1">
    <source>
        <dbReference type="ARBA" id="ARBA00022729"/>
    </source>
</evidence>
<dbReference type="SUPFAM" id="SSF56925">
    <property type="entry name" value="OMPA-like"/>
    <property type="match status" value="1"/>
</dbReference>
<reference evidence="3" key="1">
    <citation type="submission" date="2018-07" db="EMBL/GenBank/DDBJ databases">
        <authorList>
            <consortium name="Genoscope - CEA"/>
            <person name="William W."/>
        </authorList>
    </citation>
    <scope>NUCLEOTIDE SEQUENCE</scope>
    <source>
        <strain evidence="3">IK1</strain>
    </source>
</reference>
<gene>
    <name evidence="3" type="ORF">TRIP_D310119</name>
</gene>
<organism evidence="3">
    <name type="scientific">uncultured Paludibacter sp</name>
    <dbReference type="NCBI Taxonomy" id="497635"/>
    <lineage>
        <taxon>Bacteria</taxon>
        <taxon>Pseudomonadati</taxon>
        <taxon>Bacteroidota</taxon>
        <taxon>Bacteroidia</taxon>
        <taxon>Bacteroidales</taxon>
        <taxon>Paludibacteraceae</taxon>
        <taxon>Paludibacter</taxon>
        <taxon>environmental samples</taxon>
    </lineage>
</organism>
<name>A0A653ACL8_9BACT</name>
<protein>
    <recommendedName>
        <fullName evidence="2">Outer membrane protein beta-barrel domain-containing protein</fullName>
    </recommendedName>
</protein>
<dbReference type="EMBL" id="UPXZ01000025">
    <property type="protein sequence ID" value="VBB45724.1"/>
    <property type="molecule type" value="Genomic_DNA"/>
</dbReference>